<gene>
    <name evidence="4" type="ORF">JF922_03805</name>
</gene>
<dbReference type="GO" id="GO:0030497">
    <property type="term" value="P:fatty acid elongation"/>
    <property type="evidence" value="ECO:0007669"/>
    <property type="project" value="TreeGrafter"/>
</dbReference>
<organism evidence="4 5">
    <name type="scientific">Candidatus Nephthysia bennettiae</name>
    <dbReference type="NCBI Taxonomy" id="3127016"/>
    <lineage>
        <taxon>Bacteria</taxon>
        <taxon>Bacillati</taxon>
        <taxon>Candidatus Dormiibacterota</taxon>
        <taxon>Candidatus Dormibacteria</taxon>
        <taxon>Candidatus Dormibacterales</taxon>
        <taxon>Candidatus Dormibacteraceae</taxon>
        <taxon>Candidatus Nephthysia</taxon>
    </lineage>
</organism>
<dbReference type="SMART" id="SM00822">
    <property type="entry name" value="PKS_KR"/>
    <property type="match status" value="1"/>
</dbReference>
<dbReference type="PANTHER" id="PTHR42760">
    <property type="entry name" value="SHORT-CHAIN DEHYDROGENASES/REDUCTASES FAMILY MEMBER"/>
    <property type="match status" value="1"/>
</dbReference>
<dbReference type="RefSeq" id="WP_338199242.1">
    <property type="nucleotide sequence ID" value="NZ_JAEKNR010000044.1"/>
</dbReference>
<evidence type="ECO:0000259" key="3">
    <source>
        <dbReference type="SMART" id="SM00822"/>
    </source>
</evidence>
<accession>A0A934K6A5</accession>
<dbReference type="PRINTS" id="PR00080">
    <property type="entry name" value="SDRFAMILY"/>
</dbReference>
<dbReference type="InterPro" id="IPR057326">
    <property type="entry name" value="KR_dom"/>
</dbReference>
<dbReference type="NCBIfam" id="NF005559">
    <property type="entry name" value="PRK07231.1"/>
    <property type="match status" value="1"/>
</dbReference>
<dbReference type="PANTHER" id="PTHR42760:SF40">
    <property type="entry name" value="3-OXOACYL-[ACYL-CARRIER-PROTEIN] REDUCTASE, CHLOROPLASTIC"/>
    <property type="match status" value="1"/>
</dbReference>
<name>A0A934K6A5_9BACT</name>
<comment type="similarity">
    <text evidence="1">Belongs to the short-chain dehydrogenases/reductases (SDR) family.</text>
</comment>
<comment type="caution">
    <text evidence="4">The sequence shown here is derived from an EMBL/GenBank/DDBJ whole genome shotgun (WGS) entry which is preliminary data.</text>
</comment>
<keyword evidence="5" id="KW-1185">Reference proteome</keyword>
<evidence type="ECO:0000313" key="5">
    <source>
        <dbReference type="Proteomes" id="UP000612893"/>
    </source>
</evidence>
<dbReference type="PRINTS" id="PR00081">
    <property type="entry name" value="GDHRDH"/>
</dbReference>
<feature type="domain" description="Ketoreductase" evidence="3">
    <location>
        <begin position="12"/>
        <end position="192"/>
    </location>
</feature>
<evidence type="ECO:0000256" key="2">
    <source>
        <dbReference type="ARBA" id="ARBA00023002"/>
    </source>
</evidence>
<dbReference type="InterPro" id="IPR002347">
    <property type="entry name" value="SDR_fam"/>
</dbReference>
<dbReference type="FunFam" id="3.40.50.720:FF:000084">
    <property type="entry name" value="Short-chain dehydrogenase reductase"/>
    <property type="match status" value="1"/>
</dbReference>
<dbReference type="EMBL" id="JAEKNR010000044">
    <property type="protein sequence ID" value="MBJ7597196.1"/>
    <property type="molecule type" value="Genomic_DNA"/>
</dbReference>
<reference evidence="4" key="1">
    <citation type="submission" date="2020-10" db="EMBL/GenBank/DDBJ databases">
        <title>Ca. Dormibacterota MAGs.</title>
        <authorList>
            <person name="Montgomery K."/>
        </authorList>
    </citation>
    <scope>NUCLEOTIDE SEQUENCE [LARGE SCALE GENOMIC DNA]</scope>
    <source>
        <strain evidence="4">SC8812_S17_10</strain>
    </source>
</reference>
<evidence type="ECO:0000256" key="1">
    <source>
        <dbReference type="ARBA" id="ARBA00006484"/>
    </source>
</evidence>
<dbReference type="PROSITE" id="PS00061">
    <property type="entry name" value="ADH_SHORT"/>
    <property type="match status" value="1"/>
</dbReference>
<dbReference type="Gene3D" id="3.40.50.720">
    <property type="entry name" value="NAD(P)-binding Rossmann-like Domain"/>
    <property type="match status" value="1"/>
</dbReference>
<evidence type="ECO:0000313" key="4">
    <source>
        <dbReference type="EMBL" id="MBJ7597196.1"/>
    </source>
</evidence>
<protein>
    <submittedName>
        <fullName evidence="4">3-oxoacyl-ACP reductase FabG</fullName>
    </submittedName>
</protein>
<dbReference type="SUPFAM" id="SSF51735">
    <property type="entry name" value="NAD(P)-binding Rossmann-fold domains"/>
    <property type="match status" value="1"/>
</dbReference>
<dbReference type="InterPro" id="IPR036291">
    <property type="entry name" value="NAD(P)-bd_dom_sf"/>
</dbReference>
<keyword evidence="2" id="KW-0560">Oxidoreductase</keyword>
<dbReference type="InterPro" id="IPR020904">
    <property type="entry name" value="Sc_DH/Rdtase_CS"/>
</dbReference>
<dbReference type="AlphaFoldDB" id="A0A934K6A5"/>
<dbReference type="Pfam" id="PF13561">
    <property type="entry name" value="adh_short_C2"/>
    <property type="match status" value="1"/>
</dbReference>
<sequence length="259" mass="26838">MTERRPFRLDGRVALVTGGGSARGIGRSIGAAFLAAGARVALLDLDAKGTRRNAAELGGEVVGVAADVTDPASTERAVHEVRAQLGPVDILVNSAGLTRSRPLWEVPLEEFDRLMAVNVRGGFICLQAVVNGMRERGWGRVIWLSSVAGKQGGGIFGSTHYAASKAAVIGLCQGAARELGPFGITSNAIAPGLTLTGMVASASSPELEAEINERVRASVPLRRAAEPEDVAAAALFLASEEAGYITGEILDVNGGAYFD</sequence>
<proteinExistence type="inferred from homology"/>
<dbReference type="Proteomes" id="UP000612893">
    <property type="component" value="Unassembled WGS sequence"/>
</dbReference>
<dbReference type="GO" id="GO:0016616">
    <property type="term" value="F:oxidoreductase activity, acting on the CH-OH group of donors, NAD or NADP as acceptor"/>
    <property type="evidence" value="ECO:0007669"/>
    <property type="project" value="TreeGrafter"/>
</dbReference>